<dbReference type="AlphaFoldDB" id="A0A239F6L6"/>
<dbReference type="Gene3D" id="2.30.110.10">
    <property type="entry name" value="Electron Transport, Fmn-binding Protein, Chain A"/>
    <property type="match status" value="1"/>
</dbReference>
<sequence>MQEVIKFLKENSNGYLATVENGKPRVRPWGFMFEEGGKFYFCTNNTKDVYKQLKEIPYVEFSATGQDFVWVRIEGEIKFTGDLKIKEKILDTQPMVKSIYKTADNPIFEAFYIEHGAATIADFSGQPPKNFEF</sequence>
<dbReference type="InterPro" id="IPR012349">
    <property type="entry name" value="Split_barrel_FMN-bd"/>
</dbReference>
<reference evidence="2 3" key="1">
    <citation type="submission" date="2017-06" db="EMBL/GenBank/DDBJ databases">
        <authorList>
            <person name="Kim H.J."/>
            <person name="Triplett B.A."/>
        </authorList>
    </citation>
    <scope>NUCLEOTIDE SEQUENCE [LARGE SCALE GENOMIC DNA]</scope>
    <source>
        <strain evidence="2 3">SCA</strain>
    </source>
</reference>
<dbReference type="Proteomes" id="UP000198304">
    <property type="component" value="Unassembled WGS sequence"/>
</dbReference>
<dbReference type="SUPFAM" id="SSF50475">
    <property type="entry name" value="FMN-binding split barrel"/>
    <property type="match status" value="1"/>
</dbReference>
<dbReference type="PANTHER" id="PTHR34818:SF1">
    <property type="entry name" value="PROTEIN BLI-3"/>
    <property type="match status" value="1"/>
</dbReference>
<organism evidence="2 3">
    <name type="scientific">Anaerovirgula multivorans</name>
    <dbReference type="NCBI Taxonomy" id="312168"/>
    <lineage>
        <taxon>Bacteria</taxon>
        <taxon>Bacillati</taxon>
        <taxon>Bacillota</taxon>
        <taxon>Clostridia</taxon>
        <taxon>Peptostreptococcales</taxon>
        <taxon>Natronincolaceae</taxon>
        <taxon>Anaerovirgula</taxon>
    </lineage>
</organism>
<dbReference type="RefSeq" id="WP_089283358.1">
    <property type="nucleotide sequence ID" value="NZ_FZOJ01000012.1"/>
</dbReference>
<protein>
    <submittedName>
        <fullName evidence="2">Uncharacterized protein, pyridoxamine 5'-phosphate oxidase (PNPOx-like) family</fullName>
    </submittedName>
</protein>
<dbReference type="Pfam" id="PF01243">
    <property type="entry name" value="PNPOx_N"/>
    <property type="match status" value="1"/>
</dbReference>
<dbReference type="OrthoDB" id="9792542at2"/>
<gene>
    <name evidence="2" type="ORF">SAMN05446037_101242</name>
</gene>
<accession>A0A239F6L6</accession>
<dbReference type="InterPro" id="IPR011576">
    <property type="entry name" value="Pyridox_Oxase_N"/>
</dbReference>
<dbReference type="PANTHER" id="PTHR34818">
    <property type="entry name" value="PROTEIN BLI-3"/>
    <property type="match status" value="1"/>
</dbReference>
<dbReference type="EMBL" id="FZOJ01000012">
    <property type="protein sequence ID" value="SNS52690.1"/>
    <property type="molecule type" value="Genomic_DNA"/>
</dbReference>
<proteinExistence type="predicted"/>
<evidence type="ECO:0000259" key="1">
    <source>
        <dbReference type="Pfam" id="PF01243"/>
    </source>
</evidence>
<dbReference type="InterPro" id="IPR052917">
    <property type="entry name" value="Stress-Dev_Protein"/>
</dbReference>
<name>A0A239F6L6_9FIRM</name>
<keyword evidence="3" id="KW-1185">Reference proteome</keyword>
<evidence type="ECO:0000313" key="2">
    <source>
        <dbReference type="EMBL" id="SNS52690.1"/>
    </source>
</evidence>
<feature type="domain" description="Pyridoxamine 5'-phosphate oxidase N-terminal" evidence="1">
    <location>
        <begin position="3"/>
        <end position="102"/>
    </location>
</feature>
<evidence type="ECO:0000313" key="3">
    <source>
        <dbReference type="Proteomes" id="UP000198304"/>
    </source>
</evidence>